<gene>
    <name evidence="1" type="ORF">BHF65_03230</name>
</gene>
<accession>A0A1D7TQN2</accession>
<dbReference type="Gene3D" id="3.30.2310.20">
    <property type="entry name" value="RelE-like"/>
    <property type="match status" value="1"/>
</dbReference>
<dbReference type="EMBL" id="CP017107">
    <property type="protein sequence ID" value="AOO73282.1"/>
    <property type="molecule type" value="Genomic_DNA"/>
</dbReference>
<name>A0A1D7TQN2_9LACO</name>
<dbReference type="AlphaFoldDB" id="A0A1D7TQN2"/>
<protein>
    <submittedName>
        <fullName evidence="1">Addiction module toxin RelE</fullName>
    </submittedName>
</protein>
<dbReference type="RefSeq" id="WP_069468922.1">
    <property type="nucleotide sequence ID" value="NZ_CP017107.1"/>
</dbReference>
<evidence type="ECO:0000313" key="2">
    <source>
        <dbReference type="Proteomes" id="UP000094723"/>
    </source>
</evidence>
<evidence type="ECO:0000313" key="1">
    <source>
        <dbReference type="EMBL" id="AOO73282.1"/>
    </source>
</evidence>
<organism evidence="1 2">
    <name type="scientific">Ligilactobacillus salivarius</name>
    <dbReference type="NCBI Taxonomy" id="1624"/>
    <lineage>
        <taxon>Bacteria</taxon>
        <taxon>Bacillati</taxon>
        <taxon>Bacillota</taxon>
        <taxon>Bacilli</taxon>
        <taxon>Lactobacillales</taxon>
        <taxon>Lactobacillaceae</taxon>
        <taxon>Ligilactobacillus</taxon>
    </lineage>
</organism>
<dbReference type="Pfam" id="PF15738">
    <property type="entry name" value="YafQ_toxin"/>
    <property type="match status" value="1"/>
</dbReference>
<sequence length="121" mass="13969">MVKLKFRPRATFNADLKILGRLDPTIIDEVRAAIDEILGTRTLPDEYNDHPLGRKLAGYREFHVRDASSGEKPNDINDVLVIWYIERDELVAVGVRVGSYNRLFPNQNSSKKYRKNKNLNK</sequence>
<dbReference type="Proteomes" id="UP000094723">
    <property type="component" value="Chromosome"/>
</dbReference>
<dbReference type="InterPro" id="IPR004386">
    <property type="entry name" value="Toxin_YafQ-like"/>
</dbReference>
<dbReference type="SUPFAM" id="SSF143011">
    <property type="entry name" value="RelE-like"/>
    <property type="match status" value="1"/>
</dbReference>
<proteinExistence type="predicted"/>
<dbReference type="InterPro" id="IPR035093">
    <property type="entry name" value="RelE/ParE_toxin_dom_sf"/>
</dbReference>
<reference evidence="1 2" key="1">
    <citation type="submission" date="2016-09" db="EMBL/GenBank/DDBJ databases">
        <title>Complete Genome Sequence of Lactobacillus salivarius Jin.</title>
        <authorList>
            <person name="Jin N."/>
            <person name="Li C."/>
            <person name="Wang M."/>
            <person name="Ren D."/>
            <person name="Di Y."/>
            <person name="Pan R."/>
            <person name="Du S."/>
            <person name="Lu H."/>
            <person name="Li X."/>
            <person name="Tian M."/>
        </authorList>
    </citation>
    <scope>NUCLEOTIDE SEQUENCE [LARGE SCALE GENOMIC DNA]</scope>
    <source>
        <strain evidence="1 2">CICC 23174</strain>
    </source>
</reference>